<gene>
    <name evidence="1" type="ORF">Hamer_G010101</name>
</gene>
<dbReference type="EMBL" id="JAHLQT010021257">
    <property type="protein sequence ID" value="KAG7167718.1"/>
    <property type="molecule type" value="Genomic_DNA"/>
</dbReference>
<organism evidence="1 2">
    <name type="scientific">Homarus americanus</name>
    <name type="common">American lobster</name>
    <dbReference type="NCBI Taxonomy" id="6706"/>
    <lineage>
        <taxon>Eukaryota</taxon>
        <taxon>Metazoa</taxon>
        <taxon>Ecdysozoa</taxon>
        <taxon>Arthropoda</taxon>
        <taxon>Crustacea</taxon>
        <taxon>Multicrustacea</taxon>
        <taxon>Malacostraca</taxon>
        <taxon>Eumalacostraca</taxon>
        <taxon>Eucarida</taxon>
        <taxon>Decapoda</taxon>
        <taxon>Pleocyemata</taxon>
        <taxon>Astacidea</taxon>
        <taxon>Nephropoidea</taxon>
        <taxon>Nephropidae</taxon>
        <taxon>Homarus</taxon>
    </lineage>
</organism>
<accession>A0A8J5K518</accession>
<comment type="caution">
    <text evidence="1">The sequence shown here is derived from an EMBL/GenBank/DDBJ whole genome shotgun (WGS) entry which is preliminary data.</text>
</comment>
<dbReference type="AlphaFoldDB" id="A0A8J5K518"/>
<sequence>MKPRPHTSLTTDPHLPLSTPAPQVIPLLLVLVTVTGTAWGQNFMSEAREDMFSATSKLEDLLSLEAEIREGGRLYHSQEERVIAVNGWDRGATDRLPDVMQRQRVITEEFTGQQSRQRRVAKTEE</sequence>
<name>A0A8J5K518_HOMAM</name>
<dbReference type="Proteomes" id="UP000747542">
    <property type="component" value="Unassembled WGS sequence"/>
</dbReference>
<evidence type="ECO:0000313" key="2">
    <source>
        <dbReference type="Proteomes" id="UP000747542"/>
    </source>
</evidence>
<reference evidence="1" key="1">
    <citation type="journal article" date="2021" name="Sci. Adv.">
        <title>The American lobster genome reveals insights on longevity, neural, and immune adaptations.</title>
        <authorList>
            <person name="Polinski J.M."/>
            <person name="Zimin A.V."/>
            <person name="Clark K.F."/>
            <person name="Kohn A.B."/>
            <person name="Sadowski N."/>
            <person name="Timp W."/>
            <person name="Ptitsyn A."/>
            <person name="Khanna P."/>
            <person name="Romanova D.Y."/>
            <person name="Williams P."/>
            <person name="Greenwood S.J."/>
            <person name="Moroz L.L."/>
            <person name="Walt D.R."/>
            <person name="Bodnar A.G."/>
        </authorList>
    </citation>
    <scope>NUCLEOTIDE SEQUENCE</scope>
    <source>
        <strain evidence="1">GMGI-L3</strain>
    </source>
</reference>
<protein>
    <submittedName>
        <fullName evidence="1">Uncharacterized protein</fullName>
    </submittedName>
</protein>
<keyword evidence="2" id="KW-1185">Reference proteome</keyword>
<evidence type="ECO:0000313" key="1">
    <source>
        <dbReference type="EMBL" id="KAG7167718.1"/>
    </source>
</evidence>
<proteinExistence type="predicted"/>